<dbReference type="CDD" id="cd00448">
    <property type="entry name" value="YjgF_YER057c_UK114_family"/>
    <property type="match status" value="1"/>
</dbReference>
<dbReference type="InterPro" id="IPR006175">
    <property type="entry name" value="YjgF/YER057c/UK114"/>
</dbReference>
<accession>A0A917YN78</accession>
<name>A0A917YN78_9ACTN</name>
<dbReference type="Pfam" id="PF01042">
    <property type="entry name" value="Ribonuc_L-PSP"/>
    <property type="match status" value="1"/>
</dbReference>
<gene>
    <name evidence="2" type="ORF">GCM10012289_02190</name>
</gene>
<comment type="caution">
    <text evidence="2">The sequence shown here is derived from an EMBL/GenBank/DDBJ whole genome shotgun (WGS) entry which is preliminary data.</text>
</comment>
<evidence type="ECO:0000313" key="2">
    <source>
        <dbReference type="EMBL" id="GGO61000.1"/>
    </source>
</evidence>
<sequence length="126" mass="13176">MKSAVYVSKKAPAPVGPYSHAVRRGPLLALAGQVGIDPETGSLVPGGVAEQTRRTLENLSAVLTEAGASFEDVIMMRVYLTDAAHFPEMNAVYTELVGEPHPCRTTVFVGLGPGMLVEIDALAVAG</sequence>
<dbReference type="PANTHER" id="PTHR11803">
    <property type="entry name" value="2-IMINOBUTANOATE/2-IMINOPROPANOATE DEAMINASE RIDA"/>
    <property type="match status" value="1"/>
</dbReference>
<organism evidence="2 3">
    <name type="scientific">Nonomuraea cavernae</name>
    <dbReference type="NCBI Taxonomy" id="2045107"/>
    <lineage>
        <taxon>Bacteria</taxon>
        <taxon>Bacillati</taxon>
        <taxon>Actinomycetota</taxon>
        <taxon>Actinomycetes</taxon>
        <taxon>Streptosporangiales</taxon>
        <taxon>Streptosporangiaceae</taxon>
        <taxon>Nonomuraea</taxon>
    </lineage>
</organism>
<dbReference type="InterPro" id="IPR006056">
    <property type="entry name" value="RidA"/>
</dbReference>
<dbReference type="Gene3D" id="3.30.1330.40">
    <property type="entry name" value="RutC-like"/>
    <property type="match status" value="1"/>
</dbReference>
<dbReference type="Proteomes" id="UP000646523">
    <property type="component" value="Unassembled WGS sequence"/>
</dbReference>
<dbReference type="GO" id="GO:0019239">
    <property type="term" value="F:deaminase activity"/>
    <property type="evidence" value="ECO:0007669"/>
    <property type="project" value="TreeGrafter"/>
</dbReference>
<comment type="similarity">
    <text evidence="1">Belongs to the RutC family.</text>
</comment>
<dbReference type="SUPFAM" id="SSF55298">
    <property type="entry name" value="YjgF-like"/>
    <property type="match status" value="1"/>
</dbReference>
<dbReference type="GO" id="GO:0005829">
    <property type="term" value="C:cytosol"/>
    <property type="evidence" value="ECO:0007669"/>
    <property type="project" value="TreeGrafter"/>
</dbReference>
<dbReference type="RefSeq" id="WP_189122033.1">
    <property type="nucleotide sequence ID" value="NZ_BMNH01000001.1"/>
</dbReference>
<dbReference type="FunFam" id="3.30.1330.40:FF:000001">
    <property type="entry name" value="L-PSP family endoribonuclease"/>
    <property type="match status" value="1"/>
</dbReference>
<reference evidence="2" key="1">
    <citation type="journal article" date="2014" name="Int. J. Syst. Evol. Microbiol.">
        <title>Complete genome sequence of Corynebacterium casei LMG S-19264T (=DSM 44701T), isolated from a smear-ripened cheese.</title>
        <authorList>
            <consortium name="US DOE Joint Genome Institute (JGI-PGF)"/>
            <person name="Walter F."/>
            <person name="Albersmeier A."/>
            <person name="Kalinowski J."/>
            <person name="Ruckert C."/>
        </authorList>
    </citation>
    <scope>NUCLEOTIDE SEQUENCE</scope>
    <source>
        <strain evidence="2">CGMCC 4.7368</strain>
    </source>
</reference>
<dbReference type="EMBL" id="BMNH01000001">
    <property type="protein sequence ID" value="GGO61000.1"/>
    <property type="molecule type" value="Genomic_DNA"/>
</dbReference>
<dbReference type="AlphaFoldDB" id="A0A917YN78"/>
<dbReference type="NCBIfam" id="TIGR00004">
    <property type="entry name" value="Rid family detoxifying hydrolase"/>
    <property type="match status" value="1"/>
</dbReference>
<evidence type="ECO:0000256" key="1">
    <source>
        <dbReference type="ARBA" id="ARBA00010552"/>
    </source>
</evidence>
<dbReference type="PANTHER" id="PTHR11803:SF39">
    <property type="entry name" value="2-IMINOBUTANOATE_2-IMINOPROPANOATE DEAMINASE"/>
    <property type="match status" value="1"/>
</dbReference>
<protein>
    <submittedName>
        <fullName evidence="2">Reactive intermediate/imine deaminase</fullName>
    </submittedName>
</protein>
<evidence type="ECO:0000313" key="3">
    <source>
        <dbReference type="Proteomes" id="UP000646523"/>
    </source>
</evidence>
<dbReference type="InterPro" id="IPR035959">
    <property type="entry name" value="RutC-like_sf"/>
</dbReference>
<reference evidence="2" key="2">
    <citation type="submission" date="2020-09" db="EMBL/GenBank/DDBJ databases">
        <authorList>
            <person name="Sun Q."/>
            <person name="Zhou Y."/>
        </authorList>
    </citation>
    <scope>NUCLEOTIDE SEQUENCE</scope>
    <source>
        <strain evidence="2">CGMCC 4.7368</strain>
    </source>
</reference>
<keyword evidence="3" id="KW-1185">Reference proteome</keyword>
<proteinExistence type="inferred from homology"/>